<evidence type="ECO:0000256" key="2">
    <source>
        <dbReference type="ARBA" id="ARBA00022801"/>
    </source>
</evidence>
<comment type="cofactor">
    <cofactor evidence="1">
        <name>Mg(2+)</name>
        <dbReference type="ChEBI" id="CHEBI:18420"/>
    </cofactor>
</comment>
<dbReference type="PROSITE" id="PS00893">
    <property type="entry name" value="NUDIX_BOX"/>
    <property type="match status" value="1"/>
</dbReference>
<evidence type="ECO:0000256" key="4">
    <source>
        <dbReference type="RuleBase" id="RU003476"/>
    </source>
</evidence>
<dbReference type="EMBL" id="JAGVRK010000001">
    <property type="protein sequence ID" value="MBS2968154.1"/>
    <property type="molecule type" value="Genomic_DNA"/>
</dbReference>
<dbReference type="InterPro" id="IPR020476">
    <property type="entry name" value="Nudix_hydrolase"/>
</dbReference>
<dbReference type="GO" id="GO:0016787">
    <property type="term" value="F:hydrolase activity"/>
    <property type="evidence" value="ECO:0007669"/>
    <property type="project" value="UniProtKB-KW"/>
</dbReference>
<protein>
    <submittedName>
        <fullName evidence="6">NUDIX hydrolase</fullName>
    </submittedName>
</protein>
<dbReference type="SUPFAM" id="SSF55811">
    <property type="entry name" value="Nudix"/>
    <property type="match status" value="1"/>
</dbReference>
<keyword evidence="3" id="KW-0460">Magnesium</keyword>
<comment type="caution">
    <text evidence="6">The sequence shown here is derived from an EMBL/GenBank/DDBJ whole genome shotgun (WGS) entry which is preliminary data.</text>
</comment>
<dbReference type="RefSeq" id="WP_211556790.1">
    <property type="nucleotide sequence ID" value="NZ_JAGVRK010000001.1"/>
</dbReference>
<name>A0ABS5LBQ4_9BACI</name>
<evidence type="ECO:0000256" key="1">
    <source>
        <dbReference type="ARBA" id="ARBA00001946"/>
    </source>
</evidence>
<dbReference type="PANTHER" id="PTHR43046:SF12">
    <property type="entry name" value="GDP-MANNOSE MANNOSYL HYDROLASE"/>
    <property type="match status" value="1"/>
</dbReference>
<dbReference type="InterPro" id="IPR000086">
    <property type="entry name" value="NUDIX_hydrolase_dom"/>
</dbReference>
<proteinExistence type="inferred from homology"/>
<sequence length="137" mass="15525">MKRVDVVYSLICDERNERILMVKNSKRDDWSMPGGGVEKGETLTLAAQREAFEETGLTVQIGNLLSVNESFLENMDAHALFFTFKAEIRSGEIAIQDTATIDEIAWMDWETANRLMPYHPKGIKGLLKSSIPYVLEK</sequence>
<dbReference type="InterPro" id="IPR020084">
    <property type="entry name" value="NUDIX_hydrolase_CS"/>
</dbReference>
<evidence type="ECO:0000256" key="3">
    <source>
        <dbReference type="ARBA" id="ARBA00022842"/>
    </source>
</evidence>
<dbReference type="CDD" id="cd02883">
    <property type="entry name" value="NUDIX_Hydrolase"/>
    <property type="match status" value="1"/>
</dbReference>
<evidence type="ECO:0000313" key="6">
    <source>
        <dbReference type="EMBL" id="MBS2968154.1"/>
    </source>
</evidence>
<evidence type="ECO:0000313" key="7">
    <source>
        <dbReference type="Proteomes" id="UP000682403"/>
    </source>
</evidence>
<dbReference type="Pfam" id="PF00293">
    <property type="entry name" value="NUDIX"/>
    <property type="match status" value="1"/>
</dbReference>
<dbReference type="Gene3D" id="3.90.79.10">
    <property type="entry name" value="Nucleoside Triphosphate Pyrophosphohydrolase"/>
    <property type="match status" value="1"/>
</dbReference>
<dbReference type="InterPro" id="IPR015797">
    <property type="entry name" value="NUDIX_hydrolase-like_dom_sf"/>
</dbReference>
<dbReference type="PANTHER" id="PTHR43046">
    <property type="entry name" value="GDP-MANNOSE MANNOSYL HYDROLASE"/>
    <property type="match status" value="1"/>
</dbReference>
<comment type="similarity">
    <text evidence="4">Belongs to the Nudix hydrolase family.</text>
</comment>
<dbReference type="PRINTS" id="PR00502">
    <property type="entry name" value="NUDIXFAMILY"/>
</dbReference>
<organism evidence="6 7">
    <name type="scientific">Metabacillus flavus</name>
    <dbReference type="NCBI Taxonomy" id="2823519"/>
    <lineage>
        <taxon>Bacteria</taxon>
        <taxon>Bacillati</taxon>
        <taxon>Bacillota</taxon>
        <taxon>Bacilli</taxon>
        <taxon>Bacillales</taxon>
        <taxon>Bacillaceae</taxon>
        <taxon>Metabacillus</taxon>
    </lineage>
</organism>
<feature type="domain" description="Nudix hydrolase" evidence="5">
    <location>
        <begin position="2"/>
        <end position="129"/>
    </location>
</feature>
<evidence type="ECO:0000259" key="5">
    <source>
        <dbReference type="PROSITE" id="PS51462"/>
    </source>
</evidence>
<reference evidence="6 7" key="1">
    <citation type="submission" date="2021-04" db="EMBL/GenBank/DDBJ databases">
        <title>Metabacillus sp. strain KIGAM252 whole genome sequence.</title>
        <authorList>
            <person name="Seo M.-J."/>
            <person name="Cho E.-S."/>
            <person name="Hwang C.Y."/>
            <person name="Yoon D.J."/>
        </authorList>
    </citation>
    <scope>NUCLEOTIDE SEQUENCE [LARGE SCALE GENOMIC DNA]</scope>
    <source>
        <strain evidence="6 7">KIGAM252</strain>
    </source>
</reference>
<keyword evidence="2 4" id="KW-0378">Hydrolase</keyword>
<dbReference type="Proteomes" id="UP000682403">
    <property type="component" value="Unassembled WGS sequence"/>
</dbReference>
<gene>
    <name evidence="6" type="ORF">J9317_05215</name>
</gene>
<accession>A0ABS5LBQ4</accession>
<keyword evidence="7" id="KW-1185">Reference proteome</keyword>
<dbReference type="PROSITE" id="PS51462">
    <property type="entry name" value="NUDIX"/>
    <property type="match status" value="1"/>
</dbReference>